<dbReference type="GO" id="GO:0006302">
    <property type="term" value="P:double-strand break repair"/>
    <property type="evidence" value="ECO:0007669"/>
    <property type="project" value="TreeGrafter"/>
</dbReference>
<feature type="domain" description="Protein CR006 P-loop" evidence="2">
    <location>
        <begin position="383"/>
        <end position="702"/>
    </location>
</feature>
<dbReference type="AlphaFoldDB" id="A0A2W5D9I7"/>
<name>A0A2W5D9I7_9BURK</name>
<dbReference type="SUPFAM" id="SSF52540">
    <property type="entry name" value="P-loop containing nucleoside triphosphate hydrolases"/>
    <property type="match status" value="1"/>
</dbReference>
<feature type="coiled-coil region" evidence="1">
    <location>
        <begin position="510"/>
        <end position="539"/>
    </location>
</feature>
<evidence type="ECO:0000313" key="4">
    <source>
        <dbReference type="Proteomes" id="UP000249633"/>
    </source>
</evidence>
<dbReference type="PANTHER" id="PTHR32182">
    <property type="entry name" value="DNA REPLICATION AND REPAIR PROTEIN RECF"/>
    <property type="match status" value="1"/>
</dbReference>
<evidence type="ECO:0000256" key="1">
    <source>
        <dbReference type="SAM" id="Coils"/>
    </source>
</evidence>
<protein>
    <recommendedName>
        <fullName evidence="2">Protein CR006 P-loop domain-containing protein</fullName>
    </recommendedName>
</protein>
<dbReference type="InterPro" id="IPR026866">
    <property type="entry name" value="CR006_AAA"/>
</dbReference>
<proteinExistence type="predicted"/>
<dbReference type="CDD" id="cd00267">
    <property type="entry name" value="ABC_ATPase"/>
    <property type="match status" value="1"/>
</dbReference>
<accession>A0A2W5D9I7</accession>
<dbReference type="EMBL" id="QFOD01000033">
    <property type="protein sequence ID" value="PZP27228.1"/>
    <property type="molecule type" value="Genomic_DNA"/>
</dbReference>
<comment type="caution">
    <text evidence="3">The sequence shown here is derived from an EMBL/GenBank/DDBJ whole genome shotgun (WGS) entry which is preliminary data.</text>
</comment>
<dbReference type="Proteomes" id="UP000249633">
    <property type="component" value="Unassembled WGS sequence"/>
</dbReference>
<organism evidence="3 4">
    <name type="scientific">Roseateles depolymerans</name>
    <dbReference type="NCBI Taxonomy" id="76731"/>
    <lineage>
        <taxon>Bacteria</taxon>
        <taxon>Pseudomonadati</taxon>
        <taxon>Pseudomonadota</taxon>
        <taxon>Betaproteobacteria</taxon>
        <taxon>Burkholderiales</taxon>
        <taxon>Sphaerotilaceae</taxon>
        <taxon>Roseateles</taxon>
    </lineage>
</organism>
<sequence>MTILSEIQKWSEKLPTWQQHAVAVLYERPVPTAEDLEDILALLLDTHGIPDLLGRDTRKLTTEQVASPQAGQPIVQITSIKNLQYVNALAPGKVLPLAPTGLTSIYGDNGVGKSGYTRVLKKACRARDQSEPIRPNAYKHPVLAGAATAGFDALVDGEPAEYQWTDGQAAPVELSSIAIFDSRCARAYVDNQGDFSYVPYGLDILEGLAKVCAWLKERVQQEQRAAKPNVEPFAKLALSPTQAGLLAKGLSAKTRKEDIERLTTLSGEELAQLDSLVKTLGEADPKRRAADLRLKAGRVDALVQRIEAAIAVVAQPKIDSLHELVDKSNQAKSVALVVAQRFKEMDTLDGTGDDLWLEMFRAARQFCVTSHTVHAFPRLSGEARCPLCQNQVGEAGAARLIAFDEFIGGEATKAADKARKDAITAFKAVVDAQLELNFDETLTHDLEASPELVDSCTEFQKALRARRDAVREAAKPDSGNPWDQIPALPVSPQEALAKIAAAWREAAVKLDQSQDAAARAKMEKDLAELQARRQLAELKTVALEAVDRFLTSAKLAECLAATSTTAISRKSTELTNTMATDEVAAALSEELAALGVNGISVAMQPSSTKAKTTFKLVLKSESGAVPQDILSEGEQRAIAIAAFLAEVRLSKGKGKGGIVFDDPVSSLDHARRERVARRIAAEAQERQVVVFTHDIFFLNVLMFEATALGLVPKALTLNQTPEGFGVAEETLPFAGANVSQRVGILRNKQVECARRFKAGDQAGYRLLARDLYNDLRMAWERGVEEVLFHEVVLRFRKGVETNRLKKVTVEPDDVTAITAGMSRCSNYTGHDGAQEANVAPPSPDEMEKDINALEAWRKSVVTRREGKR</sequence>
<reference evidence="3 4" key="1">
    <citation type="submission" date="2017-08" db="EMBL/GenBank/DDBJ databases">
        <title>Infants hospitalized years apart are colonized by the same room-sourced microbial strains.</title>
        <authorList>
            <person name="Brooks B."/>
            <person name="Olm M.R."/>
            <person name="Firek B.A."/>
            <person name="Baker R."/>
            <person name="Thomas B.C."/>
            <person name="Morowitz M.J."/>
            <person name="Banfield J.F."/>
        </authorList>
    </citation>
    <scope>NUCLEOTIDE SEQUENCE [LARGE SCALE GENOMIC DNA]</scope>
    <source>
        <strain evidence="3">S2_012_000_R2_81</strain>
    </source>
</reference>
<dbReference type="GO" id="GO:0000731">
    <property type="term" value="P:DNA synthesis involved in DNA repair"/>
    <property type="evidence" value="ECO:0007669"/>
    <property type="project" value="TreeGrafter"/>
</dbReference>
<dbReference type="InterPro" id="IPR027417">
    <property type="entry name" value="P-loop_NTPase"/>
</dbReference>
<evidence type="ECO:0000259" key="2">
    <source>
        <dbReference type="Pfam" id="PF13166"/>
    </source>
</evidence>
<dbReference type="Gene3D" id="3.40.50.300">
    <property type="entry name" value="P-loop containing nucleotide triphosphate hydrolases"/>
    <property type="match status" value="1"/>
</dbReference>
<evidence type="ECO:0000313" key="3">
    <source>
        <dbReference type="EMBL" id="PZP27228.1"/>
    </source>
</evidence>
<dbReference type="Pfam" id="PF13166">
    <property type="entry name" value="AAA_13"/>
    <property type="match status" value="1"/>
</dbReference>
<keyword evidence="1" id="KW-0175">Coiled coil</keyword>
<dbReference type="PANTHER" id="PTHR32182:SF22">
    <property type="entry name" value="ATP-DEPENDENT ENDONUCLEASE, OLD FAMILY-RELATED"/>
    <property type="match status" value="1"/>
</dbReference>
<gene>
    <name evidence="3" type="ORF">DI603_22460</name>
</gene>